<protein>
    <submittedName>
        <fullName evidence="1">Uncharacterized protein</fullName>
    </submittedName>
</protein>
<accession>A0A6C0DJ23</accession>
<proteinExistence type="predicted"/>
<evidence type="ECO:0000313" key="1">
    <source>
        <dbReference type="EMBL" id="QHT16352.1"/>
    </source>
</evidence>
<dbReference type="AlphaFoldDB" id="A0A6C0DJ23"/>
<organism evidence="1">
    <name type="scientific">viral metagenome</name>
    <dbReference type="NCBI Taxonomy" id="1070528"/>
    <lineage>
        <taxon>unclassified sequences</taxon>
        <taxon>metagenomes</taxon>
        <taxon>organismal metagenomes</taxon>
    </lineage>
</organism>
<name>A0A6C0DJ23_9ZZZZ</name>
<sequence length="69" mass="7456">MYRSSTSIPMNLQGPSSMNSSILYNLQQQQQQANLNNLAKPARKAPSALNAGMIDRVFNVRPGCGSCGK</sequence>
<dbReference type="EMBL" id="MN739621">
    <property type="protein sequence ID" value="QHT16352.1"/>
    <property type="molecule type" value="Genomic_DNA"/>
</dbReference>
<reference evidence="1" key="1">
    <citation type="journal article" date="2020" name="Nature">
        <title>Giant virus diversity and host interactions through global metagenomics.</title>
        <authorList>
            <person name="Schulz F."/>
            <person name="Roux S."/>
            <person name="Paez-Espino D."/>
            <person name="Jungbluth S."/>
            <person name="Walsh D.A."/>
            <person name="Denef V.J."/>
            <person name="McMahon K.D."/>
            <person name="Konstantinidis K.T."/>
            <person name="Eloe-Fadrosh E.A."/>
            <person name="Kyrpides N.C."/>
            <person name="Woyke T."/>
        </authorList>
    </citation>
    <scope>NUCLEOTIDE SEQUENCE</scope>
    <source>
        <strain evidence="1">GVMAG-M-3300023174-182</strain>
    </source>
</reference>